<dbReference type="KEGG" id="pfy:PFICI_08276"/>
<evidence type="ECO:0000313" key="5">
    <source>
        <dbReference type="Proteomes" id="UP000030651"/>
    </source>
</evidence>
<dbReference type="InterPro" id="IPR036864">
    <property type="entry name" value="Zn2-C6_fun-type_DNA-bd_sf"/>
</dbReference>
<protein>
    <recommendedName>
        <fullName evidence="3">Zn(2)-C6 fungal-type domain-containing protein</fullName>
    </recommendedName>
</protein>
<dbReference type="STRING" id="1229662.W3X5V3"/>
<dbReference type="Proteomes" id="UP000030651">
    <property type="component" value="Unassembled WGS sequence"/>
</dbReference>
<dbReference type="CDD" id="cd00067">
    <property type="entry name" value="GAL4"/>
    <property type="match status" value="1"/>
</dbReference>
<dbReference type="OrthoDB" id="3031538at2759"/>
<dbReference type="InterPro" id="IPR053175">
    <property type="entry name" value="DHMBA_Reg_Transcription_Factor"/>
</dbReference>
<dbReference type="GeneID" id="19273289"/>
<dbReference type="SMART" id="SM00066">
    <property type="entry name" value="GAL4"/>
    <property type="match status" value="1"/>
</dbReference>
<dbReference type="Pfam" id="PF00172">
    <property type="entry name" value="Zn_clus"/>
    <property type="match status" value="1"/>
</dbReference>
<dbReference type="PANTHER" id="PTHR38791">
    <property type="entry name" value="ZN(II)2CYS6 TRANSCRIPTION FACTOR (EUROFUNG)-RELATED-RELATED"/>
    <property type="match status" value="1"/>
</dbReference>
<dbReference type="PANTHER" id="PTHR38791:SF13">
    <property type="entry name" value="ZN(2)-C6 FUNGAL-TYPE DOMAIN-CONTAINING PROTEIN"/>
    <property type="match status" value="1"/>
</dbReference>
<name>W3X5V3_PESFW</name>
<proteinExistence type="predicted"/>
<reference evidence="5" key="1">
    <citation type="journal article" date="2015" name="BMC Genomics">
        <title>Genomic and transcriptomic analysis of the endophytic fungus Pestalotiopsis fici reveals its lifestyle and high potential for synthesis of natural products.</title>
        <authorList>
            <person name="Wang X."/>
            <person name="Zhang X."/>
            <person name="Liu L."/>
            <person name="Xiang M."/>
            <person name="Wang W."/>
            <person name="Sun X."/>
            <person name="Che Y."/>
            <person name="Guo L."/>
            <person name="Liu G."/>
            <person name="Guo L."/>
            <person name="Wang C."/>
            <person name="Yin W.B."/>
            <person name="Stadler M."/>
            <person name="Zhang X."/>
            <person name="Liu X."/>
        </authorList>
    </citation>
    <scope>NUCLEOTIDE SEQUENCE [LARGE SCALE GENOMIC DNA]</scope>
    <source>
        <strain evidence="5">W106-1 / CGMCC3.15140</strain>
    </source>
</reference>
<evidence type="ECO:0000313" key="4">
    <source>
        <dbReference type="EMBL" id="ETS80747.1"/>
    </source>
</evidence>
<dbReference type="RefSeq" id="XP_007835048.1">
    <property type="nucleotide sequence ID" value="XM_007836857.1"/>
</dbReference>
<dbReference type="InterPro" id="IPR001138">
    <property type="entry name" value="Zn2Cys6_DnaBD"/>
</dbReference>
<gene>
    <name evidence="4" type="ORF">PFICI_08276</name>
</gene>
<dbReference type="AlphaFoldDB" id="W3X5V3"/>
<organism evidence="4 5">
    <name type="scientific">Pestalotiopsis fici (strain W106-1 / CGMCC3.15140)</name>
    <dbReference type="NCBI Taxonomy" id="1229662"/>
    <lineage>
        <taxon>Eukaryota</taxon>
        <taxon>Fungi</taxon>
        <taxon>Dikarya</taxon>
        <taxon>Ascomycota</taxon>
        <taxon>Pezizomycotina</taxon>
        <taxon>Sordariomycetes</taxon>
        <taxon>Xylariomycetidae</taxon>
        <taxon>Amphisphaeriales</taxon>
        <taxon>Sporocadaceae</taxon>
        <taxon>Pestalotiopsis</taxon>
    </lineage>
</organism>
<evidence type="ECO:0000256" key="1">
    <source>
        <dbReference type="ARBA" id="ARBA00023242"/>
    </source>
</evidence>
<dbReference type="InParanoid" id="W3X5V3"/>
<dbReference type="HOGENOM" id="CLU_1349341_0_0_1"/>
<dbReference type="GO" id="GO:0000981">
    <property type="term" value="F:DNA-binding transcription factor activity, RNA polymerase II-specific"/>
    <property type="evidence" value="ECO:0007669"/>
    <property type="project" value="InterPro"/>
</dbReference>
<evidence type="ECO:0000256" key="2">
    <source>
        <dbReference type="SAM" id="MobiDB-lite"/>
    </source>
</evidence>
<dbReference type="EMBL" id="KI912113">
    <property type="protein sequence ID" value="ETS80747.1"/>
    <property type="molecule type" value="Genomic_DNA"/>
</dbReference>
<dbReference type="PROSITE" id="PS50048">
    <property type="entry name" value="ZN2_CY6_FUNGAL_2"/>
    <property type="match status" value="1"/>
</dbReference>
<feature type="region of interest" description="Disordered" evidence="2">
    <location>
        <begin position="59"/>
        <end position="85"/>
    </location>
</feature>
<dbReference type="GO" id="GO:0008270">
    <property type="term" value="F:zinc ion binding"/>
    <property type="evidence" value="ECO:0007669"/>
    <property type="project" value="InterPro"/>
</dbReference>
<keyword evidence="5" id="KW-1185">Reference proteome</keyword>
<accession>W3X5V3</accession>
<dbReference type="Gene3D" id="4.10.240.10">
    <property type="entry name" value="Zn(2)-C6 fungal-type DNA-binding domain"/>
    <property type="match status" value="1"/>
</dbReference>
<dbReference type="SUPFAM" id="SSF57701">
    <property type="entry name" value="Zn2/Cys6 DNA-binding domain"/>
    <property type="match status" value="1"/>
</dbReference>
<evidence type="ECO:0000259" key="3">
    <source>
        <dbReference type="PROSITE" id="PS50048"/>
    </source>
</evidence>
<sequence length="203" mass="22211">MVGASKTRRGCQQCLVRKIKCDEARPACGSCVKYNTRCPGYQQRGLKLFVAGKHAVKPRGRQQQLSSVVQVGPPHPDSDPSVPGTEQTVIVLSHTAVGGRRRQESRNKPRAPQPVTALEKLQAAVVRKHKVLGAPRHNTTLFVGALVESMYCALPRDEEFLPDIWNGAAAGMHRSPALMTALCAIGSHLLLYFDDMTTTLSRF</sequence>
<feature type="domain" description="Zn(2)-C6 fungal-type" evidence="3">
    <location>
        <begin position="10"/>
        <end position="38"/>
    </location>
</feature>
<keyword evidence="1" id="KW-0539">Nucleus</keyword>